<protein>
    <submittedName>
        <fullName evidence="8">39S ribosomal protein L41, mitochondrial</fullName>
    </submittedName>
</protein>
<evidence type="ECO:0000256" key="3">
    <source>
        <dbReference type="ARBA" id="ARBA00022946"/>
    </source>
</evidence>
<comment type="similarity">
    <text evidence="2">Belongs to the mitochondrion-specific ribosomal protein mL41 family.</text>
</comment>
<evidence type="ECO:0000256" key="1">
    <source>
        <dbReference type="ARBA" id="ARBA00004173"/>
    </source>
</evidence>
<proteinExistence type="inferred from homology"/>
<keyword evidence="4 8" id="KW-0689">Ribosomal protein</keyword>
<dbReference type="PANTHER" id="PTHR21338">
    <property type="entry name" value="MITOCHONDRIAL RIBOSOMAL PROTEIN L41"/>
    <property type="match status" value="1"/>
</dbReference>
<dbReference type="GO" id="GO:0005762">
    <property type="term" value="C:mitochondrial large ribosomal subunit"/>
    <property type="evidence" value="ECO:0007669"/>
    <property type="project" value="InterPro"/>
</dbReference>
<dbReference type="GO" id="GO:0006412">
    <property type="term" value="P:translation"/>
    <property type="evidence" value="ECO:0007669"/>
    <property type="project" value="TreeGrafter"/>
</dbReference>
<evidence type="ECO:0000256" key="4">
    <source>
        <dbReference type="ARBA" id="ARBA00022980"/>
    </source>
</evidence>
<evidence type="ECO:0000313" key="7">
    <source>
        <dbReference type="Proteomes" id="UP000694867"/>
    </source>
</evidence>
<keyword evidence="3" id="KW-0809">Transit peptide</keyword>
<evidence type="ECO:0000256" key="5">
    <source>
        <dbReference type="ARBA" id="ARBA00023128"/>
    </source>
</evidence>
<dbReference type="GO" id="GO:0003735">
    <property type="term" value="F:structural constituent of ribosome"/>
    <property type="evidence" value="ECO:0007669"/>
    <property type="project" value="InterPro"/>
</dbReference>
<keyword evidence="5" id="KW-0496">Mitochondrion</keyword>
<evidence type="ECO:0000256" key="2">
    <source>
        <dbReference type="ARBA" id="ARBA00010152"/>
    </source>
</evidence>
<dbReference type="Proteomes" id="UP000694867">
    <property type="component" value="Unplaced"/>
</dbReference>
<dbReference type="KEGG" id="goe:100901792"/>
<sequence length="157" mass="18002">MNSLTFVRTISTSCARLGKRNFRKFQMSNRGSIHDKMNPGPEEYVGARMPTMEGSSEIIPEMIPELVVPDLEGFKLKPYVSYNVPEVNQSEFTAENLFEAMYTEKIEADFKAGKLDEHGNSLEPSEDEMLGYEEAKARAQRTGADYFNRFWDDKRIL</sequence>
<comment type="subcellular location">
    <subcellularLocation>
        <location evidence="1">Mitochondrion</location>
    </subcellularLocation>
</comment>
<keyword evidence="6" id="KW-0687">Ribonucleoprotein</keyword>
<gene>
    <name evidence="8" type="primary">LOC100901792</name>
</gene>
<dbReference type="CTD" id="64975"/>
<evidence type="ECO:0000256" key="6">
    <source>
        <dbReference type="ARBA" id="ARBA00023274"/>
    </source>
</evidence>
<accession>A0AAJ6VZL5</accession>
<name>A0AAJ6VZL5_9ACAR</name>
<evidence type="ECO:0000313" key="8">
    <source>
        <dbReference type="RefSeq" id="XP_003746684.1"/>
    </source>
</evidence>
<dbReference type="PANTHER" id="PTHR21338:SF0">
    <property type="entry name" value="LARGE RIBOSOMAL SUBUNIT PROTEIN ML41"/>
    <property type="match status" value="1"/>
</dbReference>
<dbReference type="AlphaFoldDB" id="A0AAJ6VZL5"/>
<organism evidence="7 8">
    <name type="scientific">Galendromus occidentalis</name>
    <name type="common">western predatory mite</name>
    <dbReference type="NCBI Taxonomy" id="34638"/>
    <lineage>
        <taxon>Eukaryota</taxon>
        <taxon>Metazoa</taxon>
        <taxon>Ecdysozoa</taxon>
        <taxon>Arthropoda</taxon>
        <taxon>Chelicerata</taxon>
        <taxon>Arachnida</taxon>
        <taxon>Acari</taxon>
        <taxon>Parasitiformes</taxon>
        <taxon>Mesostigmata</taxon>
        <taxon>Gamasina</taxon>
        <taxon>Phytoseioidea</taxon>
        <taxon>Phytoseiidae</taxon>
        <taxon>Typhlodrominae</taxon>
        <taxon>Galendromus</taxon>
    </lineage>
</organism>
<dbReference type="RefSeq" id="XP_003746684.1">
    <property type="nucleotide sequence ID" value="XM_003746636.1"/>
</dbReference>
<dbReference type="GeneID" id="100901792"/>
<dbReference type="Pfam" id="PF09809">
    <property type="entry name" value="MRP-L27"/>
    <property type="match status" value="1"/>
</dbReference>
<keyword evidence="7" id="KW-1185">Reference proteome</keyword>
<reference evidence="8" key="1">
    <citation type="submission" date="2025-08" db="UniProtKB">
        <authorList>
            <consortium name="RefSeq"/>
        </authorList>
    </citation>
    <scope>IDENTIFICATION</scope>
</reference>
<dbReference type="InterPro" id="IPR019189">
    <property type="entry name" value="Ribosomal_mL41"/>
</dbReference>